<protein>
    <submittedName>
        <fullName evidence="2">Uncharacterized protein</fullName>
    </submittedName>
</protein>
<sequence>MPRIFDIFKSLTAQPTPESIALRELEEAKRELLRAQSLNEYAAKMSEYHQGKIKRLTTYLKAAMKESEVSQNGGQ</sequence>
<accession>A0A6J5LNU1</accession>
<dbReference type="EMBL" id="LR796243">
    <property type="protein sequence ID" value="CAB4130485.1"/>
    <property type="molecule type" value="Genomic_DNA"/>
</dbReference>
<evidence type="ECO:0000313" key="2">
    <source>
        <dbReference type="EMBL" id="CAB4134750.1"/>
    </source>
</evidence>
<reference evidence="2" key="1">
    <citation type="submission" date="2020-04" db="EMBL/GenBank/DDBJ databases">
        <authorList>
            <person name="Chiriac C."/>
            <person name="Salcher M."/>
            <person name="Ghai R."/>
            <person name="Kavagutti S V."/>
        </authorList>
    </citation>
    <scope>NUCLEOTIDE SEQUENCE</scope>
</reference>
<evidence type="ECO:0000313" key="1">
    <source>
        <dbReference type="EMBL" id="CAB4130485.1"/>
    </source>
</evidence>
<proteinExistence type="predicted"/>
<dbReference type="EMBL" id="LR796293">
    <property type="protein sequence ID" value="CAB4134750.1"/>
    <property type="molecule type" value="Genomic_DNA"/>
</dbReference>
<name>A0A6J5LNU1_9CAUD</name>
<organism evidence="2">
    <name type="scientific">uncultured Caudovirales phage</name>
    <dbReference type="NCBI Taxonomy" id="2100421"/>
    <lineage>
        <taxon>Viruses</taxon>
        <taxon>Duplodnaviria</taxon>
        <taxon>Heunggongvirae</taxon>
        <taxon>Uroviricota</taxon>
        <taxon>Caudoviricetes</taxon>
        <taxon>Peduoviridae</taxon>
        <taxon>Maltschvirus</taxon>
        <taxon>Maltschvirus maltsch</taxon>
    </lineage>
</organism>
<gene>
    <name evidence="1" type="ORF">UFOVP121_4</name>
    <name evidence="2" type="ORF">UFOVP277_9</name>
</gene>